<keyword evidence="6" id="KW-1185">Reference proteome</keyword>
<dbReference type="InterPro" id="IPR002018">
    <property type="entry name" value="CarbesteraseB"/>
</dbReference>
<dbReference type="InterPro" id="IPR050309">
    <property type="entry name" value="Type-B_Carboxylest/Lipase"/>
</dbReference>
<proteinExistence type="inferred from homology"/>
<dbReference type="Proteomes" id="UP000007093">
    <property type="component" value="Chromosome"/>
</dbReference>
<dbReference type="ESTHER" id="9firm-c0wdh6">
    <property type="family name" value="Carb_B_Bacteria"/>
</dbReference>
<evidence type="ECO:0000256" key="3">
    <source>
        <dbReference type="RuleBase" id="RU361235"/>
    </source>
</evidence>
<reference evidence="5 6" key="1">
    <citation type="journal article" date="2011" name="J. Bacteriol.">
        <title>Complete genome sequence of Acidaminococcus intestini RYC-MR95, a Gram-negative bacterium from the phylum Firmicutes.</title>
        <authorList>
            <person name="D'Auria G."/>
            <person name="Galan J.C."/>
            <person name="Rodriguez-Alcayna M."/>
            <person name="Moya A."/>
            <person name="Baquero F."/>
            <person name="Latorre A."/>
        </authorList>
    </citation>
    <scope>NUCLEOTIDE SEQUENCE [LARGE SCALE GENOMIC DNA]</scope>
    <source>
        <strain evidence="5 6">RyC-MR95</strain>
    </source>
</reference>
<dbReference type="HOGENOM" id="CLU_006586_16_4_9"/>
<dbReference type="KEGG" id="ain:Acin_1745"/>
<sequence>MLSSAPAFARAAAPTLAAEKAAARVQASLSQKDQTFQAGPGIAVTETDAGRVQGFIKNGIYSYYGIPYAEATHRFEAAKPVKPWRGIRMATQVGPISPQAQGNFPNGEWGEPGRSFTMDNNCLNLNVWTPNLTDGKKRPVMVWLHGGGFEAGSSLESPAYDGANLSRRGDVVVVSVNHRLNLAGHFNLEKYGPQYKDSANIGIVDLVDALKWVKHNIASFGGDPQNVTIFGESGGGAKVLTLMTAPSAKGLFQKGIVESGAVESMGPYVMSKEQSEKVTDLTLKELGVTKDNLERLQTIPYETLAAASRKALKTVGTEYKVPQALGTGYGLSWEPVVDGDFLPTNPVTETGFAEAGRKVPLLIGTNLTEWTGFQDIVDAADRQYDNKNTWTDAEVEKRLKQAYGDKKDAVVSEFLKAYPNKKKADALYIDTLIRQPILKIMRRKAAQGGAPVYAYLFSWESPLMVGTYMSYHTAEIPFVFHNVDRMLSRTGGSKEAHILEDRMSDAWVHFARYGTPQTDALPKWDAYTKDSGATMIFDNKIRLARHHDEALLKLLDPGYTY</sequence>
<evidence type="ECO:0000256" key="1">
    <source>
        <dbReference type="ARBA" id="ARBA00005964"/>
    </source>
</evidence>
<evidence type="ECO:0000313" key="5">
    <source>
        <dbReference type="EMBL" id="AEQ22957.1"/>
    </source>
</evidence>
<keyword evidence="2 3" id="KW-0378">Hydrolase</keyword>
<dbReference type="InterPro" id="IPR029058">
    <property type="entry name" value="AB_hydrolase_fold"/>
</dbReference>
<comment type="similarity">
    <text evidence="1 3">Belongs to the type-B carboxylesterase/lipase family.</text>
</comment>
<gene>
    <name evidence="5" type="ordered locus">Acin_1745</name>
</gene>
<feature type="domain" description="Carboxylesterase type B" evidence="4">
    <location>
        <begin position="45"/>
        <end position="542"/>
    </location>
</feature>
<name>G4Q3G1_ACIIR</name>
<dbReference type="FunCoup" id="G4Q3G1">
    <property type="interactions" value="44"/>
</dbReference>
<protein>
    <recommendedName>
        <fullName evidence="3">Carboxylic ester hydrolase</fullName>
        <ecNumber evidence="3">3.1.1.-</ecNumber>
    </recommendedName>
</protein>
<dbReference type="STRING" id="568816.Acin_1745"/>
<dbReference type="Gene3D" id="3.40.50.1820">
    <property type="entry name" value="alpha/beta hydrolase"/>
    <property type="match status" value="1"/>
</dbReference>
<evidence type="ECO:0000256" key="2">
    <source>
        <dbReference type="ARBA" id="ARBA00022801"/>
    </source>
</evidence>
<dbReference type="InParanoid" id="G4Q3G1"/>
<dbReference type="PANTHER" id="PTHR11559">
    <property type="entry name" value="CARBOXYLESTERASE"/>
    <property type="match status" value="1"/>
</dbReference>
<accession>G4Q3G1</accession>
<dbReference type="eggNOG" id="COG2272">
    <property type="taxonomic scope" value="Bacteria"/>
</dbReference>
<dbReference type="SUPFAM" id="SSF53474">
    <property type="entry name" value="alpha/beta-Hydrolases"/>
    <property type="match status" value="1"/>
</dbReference>
<dbReference type="EC" id="3.1.1.-" evidence="3"/>
<dbReference type="PATRIC" id="fig|568816.4.peg.1693"/>
<dbReference type="GO" id="GO:0016787">
    <property type="term" value="F:hydrolase activity"/>
    <property type="evidence" value="ECO:0007669"/>
    <property type="project" value="UniProtKB-KW"/>
</dbReference>
<evidence type="ECO:0000313" key="6">
    <source>
        <dbReference type="Proteomes" id="UP000007093"/>
    </source>
</evidence>
<dbReference type="AlphaFoldDB" id="G4Q3G1"/>
<organism evidence="5 6">
    <name type="scientific">Acidaminococcus intestini (strain RyC-MR95)</name>
    <dbReference type="NCBI Taxonomy" id="568816"/>
    <lineage>
        <taxon>Bacteria</taxon>
        <taxon>Bacillati</taxon>
        <taxon>Bacillota</taxon>
        <taxon>Negativicutes</taxon>
        <taxon>Acidaminococcales</taxon>
        <taxon>Acidaminococcaceae</taxon>
        <taxon>Acidaminococcus</taxon>
    </lineage>
</organism>
<dbReference type="EMBL" id="CP003058">
    <property type="protein sequence ID" value="AEQ22957.1"/>
    <property type="molecule type" value="Genomic_DNA"/>
</dbReference>
<dbReference type="PROSITE" id="PS00122">
    <property type="entry name" value="CARBOXYLESTERASE_B_1"/>
    <property type="match status" value="1"/>
</dbReference>
<dbReference type="InterPro" id="IPR019826">
    <property type="entry name" value="Carboxylesterase_B_AS"/>
</dbReference>
<evidence type="ECO:0000259" key="4">
    <source>
        <dbReference type="Pfam" id="PF00135"/>
    </source>
</evidence>
<dbReference type="Pfam" id="PF00135">
    <property type="entry name" value="COesterase"/>
    <property type="match status" value="1"/>
</dbReference>